<organism evidence="3 4">
    <name type="scientific">Stephanodiscus triporus</name>
    <dbReference type="NCBI Taxonomy" id="2934178"/>
    <lineage>
        <taxon>Eukaryota</taxon>
        <taxon>Sar</taxon>
        <taxon>Stramenopiles</taxon>
        <taxon>Ochrophyta</taxon>
        <taxon>Bacillariophyta</taxon>
        <taxon>Coscinodiscophyceae</taxon>
        <taxon>Thalassiosirophycidae</taxon>
        <taxon>Stephanodiscales</taxon>
        <taxon>Stephanodiscaceae</taxon>
        <taxon>Stephanodiscus</taxon>
    </lineage>
</organism>
<keyword evidence="2" id="KW-0472">Membrane</keyword>
<dbReference type="AlphaFoldDB" id="A0ABD3QGM3"/>
<protein>
    <submittedName>
        <fullName evidence="3">Uncharacterized protein</fullName>
    </submittedName>
</protein>
<dbReference type="Proteomes" id="UP001530315">
    <property type="component" value="Unassembled WGS sequence"/>
</dbReference>
<gene>
    <name evidence="3" type="ORF">ACHAW5_003070</name>
</gene>
<reference evidence="3 4" key="1">
    <citation type="submission" date="2024-10" db="EMBL/GenBank/DDBJ databases">
        <title>Updated reference genomes for cyclostephanoid diatoms.</title>
        <authorList>
            <person name="Roberts W.R."/>
            <person name="Alverson A.J."/>
        </authorList>
    </citation>
    <scope>NUCLEOTIDE SEQUENCE [LARGE SCALE GENOMIC DNA]</scope>
    <source>
        <strain evidence="3 4">AJA276-08</strain>
    </source>
</reference>
<evidence type="ECO:0000313" key="3">
    <source>
        <dbReference type="EMBL" id="KAL3798944.1"/>
    </source>
</evidence>
<accession>A0ABD3QGM3</accession>
<evidence type="ECO:0000256" key="2">
    <source>
        <dbReference type="SAM" id="Phobius"/>
    </source>
</evidence>
<proteinExistence type="predicted"/>
<comment type="caution">
    <text evidence="3">The sequence shown here is derived from an EMBL/GenBank/DDBJ whole genome shotgun (WGS) entry which is preliminary data.</text>
</comment>
<keyword evidence="4" id="KW-1185">Reference proteome</keyword>
<dbReference type="EMBL" id="JALLAZ020000274">
    <property type="protein sequence ID" value="KAL3798944.1"/>
    <property type="molecule type" value="Genomic_DNA"/>
</dbReference>
<name>A0ABD3QGM3_9STRA</name>
<feature type="region of interest" description="Disordered" evidence="1">
    <location>
        <begin position="22"/>
        <end position="42"/>
    </location>
</feature>
<feature type="transmembrane region" description="Helical" evidence="2">
    <location>
        <begin position="170"/>
        <end position="187"/>
    </location>
</feature>
<evidence type="ECO:0000313" key="4">
    <source>
        <dbReference type="Proteomes" id="UP001530315"/>
    </source>
</evidence>
<evidence type="ECO:0000256" key="1">
    <source>
        <dbReference type="SAM" id="MobiDB-lite"/>
    </source>
</evidence>
<keyword evidence="2" id="KW-1133">Transmembrane helix</keyword>
<keyword evidence="2" id="KW-0812">Transmembrane</keyword>
<sequence>MMVPASNNGNFLDSLGWFDGVASPKQHPANQPDPSTGDLLGFDAQQTLPSQQSQQSQQSQLQQQQHVINANHATVSIVTTSLGAVAPNIVGLGKIEPSSQKENPQIRPKRKVIYVPTYSCNGGLDTKFNQFARHAKPSHLHGLLTTEEYEREITTLNDKIKKARAKSLDVALLASGALMVPLAMWGVRHGRQVKRKRALIEEGVWEFNQRMSMDGRRLHMIWNRSKVVGGGESYLTIEENDMELEIEGDRTGVGKKFD</sequence>